<feature type="domain" description="HTH merR-type" evidence="3">
    <location>
        <begin position="5"/>
        <end position="75"/>
    </location>
</feature>
<keyword evidence="2" id="KW-0175">Coiled coil</keyword>
<dbReference type="Pfam" id="PF06445">
    <property type="entry name" value="GyrI-like"/>
    <property type="match status" value="1"/>
</dbReference>
<dbReference type="Gene3D" id="1.10.1660.10">
    <property type="match status" value="1"/>
</dbReference>
<evidence type="ECO:0000313" key="5">
    <source>
        <dbReference type="Proteomes" id="UP001231362"/>
    </source>
</evidence>
<sequence>MKDTYYSIGEVAKLANVSVQTLRYYDKIGLFKPVYVEPTTKYRYYHDSQLYHLDLIKSLKYIGTSLEDIMKVQALKAEELMDFLNEQELIIENKLSRLKEIQQNVSRVKKRVRRQLNYPAFGEVVILEEDEMLILQATSNNLSPLDLLNASYSKLKRIIEEEEGIIDNSYGGIYAYQGYELVDEIKYTHLFTPLLTDKRIITLSNEMEVTKIPAGTYVGIIFTFSPDIYFSNLKKLLNYVDQYQLKVTGDIYELFMPTSYSPNEQEDYTVEIKIRLRE</sequence>
<gene>
    <name evidence="4" type="ORF">J2S07_002057</name>
</gene>
<organism evidence="4 5">
    <name type="scientific">Anoxybacillus andreesenii</name>
    <dbReference type="NCBI Taxonomy" id="1325932"/>
    <lineage>
        <taxon>Bacteria</taxon>
        <taxon>Bacillati</taxon>
        <taxon>Bacillota</taxon>
        <taxon>Bacilli</taxon>
        <taxon>Bacillales</taxon>
        <taxon>Anoxybacillaceae</taxon>
        <taxon>Anoxybacillus</taxon>
    </lineage>
</organism>
<protein>
    <submittedName>
        <fullName evidence="4">MerR family transcriptional activator of bmr protein</fullName>
    </submittedName>
</protein>
<evidence type="ECO:0000256" key="1">
    <source>
        <dbReference type="ARBA" id="ARBA00023125"/>
    </source>
</evidence>
<dbReference type="PANTHER" id="PTHR30204">
    <property type="entry name" value="REDOX-CYCLING DRUG-SENSING TRANSCRIPTIONAL ACTIVATOR SOXR"/>
    <property type="match status" value="1"/>
</dbReference>
<dbReference type="Gene3D" id="3.20.80.10">
    <property type="entry name" value="Regulatory factor, effector binding domain"/>
    <property type="match status" value="1"/>
</dbReference>
<dbReference type="PANTHER" id="PTHR30204:SF96">
    <property type="entry name" value="CHROMOSOME-ANCHORING PROTEIN RACA"/>
    <property type="match status" value="1"/>
</dbReference>
<dbReference type="InterPro" id="IPR009061">
    <property type="entry name" value="DNA-bd_dom_put_sf"/>
</dbReference>
<dbReference type="CDD" id="cd01107">
    <property type="entry name" value="HTH_BmrR"/>
    <property type="match status" value="1"/>
</dbReference>
<comment type="caution">
    <text evidence="4">The sequence shown here is derived from an EMBL/GenBank/DDBJ whole genome shotgun (WGS) entry which is preliminary data.</text>
</comment>
<accession>A0ABT9V479</accession>
<dbReference type="RefSeq" id="WP_307150278.1">
    <property type="nucleotide sequence ID" value="NZ_JAUSTU010000008.1"/>
</dbReference>
<evidence type="ECO:0000259" key="3">
    <source>
        <dbReference type="PROSITE" id="PS50937"/>
    </source>
</evidence>
<dbReference type="Pfam" id="PF13411">
    <property type="entry name" value="MerR_1"/>
    <property type="match status" value="1"/>
</dbReference>
<dbReference type="SUPFAM" id="SSF55136">
    <property type="entry name" value="Probable bacterial effector-binding domain"/>
    <property type="match status" value="1"/>
</dbReference>
<keyword evidence="1" id="KW-0238">DNA-binding</keyword>
<dbReference type="PROSITE" id="PS50937">
    <property type="entry name" value="HTH_MERR_2"/>
    <property type="match status" value="1"/>
</dbReference>
<dbReference type="InterPro" id="IPR011256">
    <property type="entry name" value="Reg_factor_effector_dom_sf"/>
</dbReference>
<dbReference type="PROSITE" id="PS00552">
    <property type="entry name" value="HTH_MERR_1"/>
    <property type="match status" value="1"/>
</dbReference>
<dbReference type="InterPro" id="IPR047057">
    <property type="entry name" value="MerR_fam"/>
</dbReference>
<dbReference type="InterPro" id="IPR029442">
    <property type="entry name" value="GyrI-like"/>
</dbReference>
<dbReference type="SUPFAM" id="SSF46955">
    <property type="entry name" value="Putative DNA-binding domain"/>
    <property type="match status" value="1"/>
</dbReference>
<feature type="coiled-coil region" evidence="2">
    <location>
        <begin position="84"/>
        <end position="111"/>
    </location>
</feature>
<reference evidence="4 5" key="1">
    <citation type="submission" date="2023-07" db="EMBL/GenBank/DDBJ databases">
        <title>Genomic Encyclopedia of Type Strains, Phase IV (KMG-IV): sequencing the most valuable type-strain genomes for metagenomic binning, comparative biology and taxonomic classification.</title>
        <authorList>
            <person name="Goeker M."/>
        </authorList>
    </citation>
    <scope>NUCLEOTIDE SEQUENCE [LARGE SCALE GENOMIC DNA]</scope>
    <source>
        <strain evidence="4 5">DSM 23948</strain>
    </source>
</reference>
<evidence type="ECO:0000256" key="2">
    <source>
        <dbReference type="SAM" id="Coils"/>
    </source>
</evidence>
<name>A0ABT9V479_9BACL</name>
<dbReference type="InterPro" id="IPR000551">
    <property type="entry name" value="MerR-type_HTH_dom"/>
</dbReference>
<keyword evidence="5" id="KW-1185">Reference proteome</keyword>
<proteinExistence type="predicted"/>
<evidence type="ECO:0000313" key="4">
    <source>
        <dbReference type="EMBL" id="MDQ0155752.1"/>
    </source>
</evidence>
<dbReference type="Gene3D" id="1.20.5.490">
    <property type="entry name" value="Single helix bin"/>
    <property type="match status" value="1"/>
</dbReference>
<dbReference type="EMBL" id="JAUSTU010000008">
    <property type="protein sequence ID" value="MDQ0155752.1"/>
    <property type="molecule type" value="Genomic_DNA"/>
</dbReference>
<dbReference type="SMART" id="SM00422">
    <property type="entry name" value="HTH_MERR"/>
    <property type="match status" value="1"/>
</dbReference>
<dbReference type="Proteomes" id="UP001231362">
    <property type="component" value="Unassembled WGS sequence"/>
</dbReference>